<dbReference type="EMBL" id="DF196775">
    <property type="protein sequence ID" value="GAC73600.1"/>
    <property type="molecule type" value="Genomic_DNA"/>
</dbReference>
<dbReference type="GO" id="GO:0003743">
    <property type="term" value="F:translation initiation factor activity"/>
    <property type="evidence" value="ECO:0007669"/>
    <property type="project" value="UniProtKB-KW"/>
</dbReference>
<keyword evidence="1" id="KW-0396">Initiation factor</keyword>
<name>M9M0Y3_PSEA3</name>
<accession>M9M0Y3</accession>
<evidence type="ECO:0000313" key="1">
    <source>
        <dbReference type="EMBL" id="GAC73600.1"/>
    </source>
</evidence>
<reference evidence="2" key="1">
    <citation type="journal article" date="2013" name="Genome Announc.">
        <title>Genome sequence of the basidiomycetous yeast Pseudozyma antarctica T-34, a producer of the glycolipid biosurfactants mannosylerythritol lipids.</title>
        <authorList>
            <person name="Morita T."/>
            <person name="Koike H."/>
            <person name="Koyama Y."/>
            <person name="Hagiwara H."/>
            <person name="Ito E."/>
            <person name="Fukuoka T."/>
            <person name="Imura T."/>
            <person name="Machida M."/>
            <person name="Kitamoto D."/>
        </authorList>
    </citation>
    <scope>NUCLEOTIDE SEQUENCE [LARGE SCALE GENOMIC DNA]</scope>
    <source>
        <strain evidence="2">T-34</strain>
    </source>
</reference>
<evidence type="ECO:0000313" key="2">
    <source>
        <dbReference type="Proteomes" id="UP000011976"/>
    </source>
</evidence>
<sequence length="51" mass="5435">LIALFLGPCPVNPSSLSPKSKADTKLCQSTEVLFASALRELVSDDLDLCVE</sequence>
<dbReference type="Proteomes" id="UP000011976">
    <property type="component" value="Unassembled WGS sequence"/>
</dbReference>
<dbReference type="AlphaFoldDB" id="M9M0Y3"/>
<protein>
    <submittedName>
        <fullName evidence="1">Translation initiation factor 3, subunit e</fullName>
    </submittedName>
</protein>
<organism evidence="1 2">
    <name type="scientific">Pseudozyma antarctica (strain T-34)</name>
    <name type="common">Yeast</name>
    <name type="synonym">Candida antarctica</name>
    <dbReference type="NCBI Taxonomy" id="1151754"/>
    <lineage>
        <taxon>Eukaryota</taxon>
        <taxon>Fungi</taxon>
        <taxon>Dikarya</taxon>
        <taxon>Basidiomycota</taxon>
        <taxon>Ustilaginomycotina</taxon>
        <taxon>Ustilaginomycetes</taxon>
        <taxon>Ustilaginales</taxon>
        <taxon>Ustilaginaceae</taxon>
        <taxon>Moesziomyces</taxon>
    </lineage>
</organism>
<proteinExistence type="predicted"/>
<keyword evidence="1" id="KW-0648">Protein biosynthesis</keyword>
<feature type="non-terminal residue" evidence="1">
    <location>
        <position position="1"/>
    </location>
</feature>
<gene>
    <name evidence="1" type="ORF">PANT_9d00176</name>
</gene>